<evidence type="ECO:0000313" key="2">
    <source>
        <dbReference type="Proteomes" id="UP000663836"/>
    </source>
</evidence>
<protein>
    <submittedName>
        <fullName evidence="1">Uncharacterized protein</fullName>
    </submittedName>
</protein>
<reference evidence="1" key="1">
    <citation type="submission" date="2021-02" db="EMBL/GenBank/DDBJ databases">
        <authorList>
            <person name="Nowell W R."/>
        </authorList>
    </citation>
    <scope>NUCLEOTIDE SEQUENCE</scope>
</reference>
<dbReference type="Proteomes" id="UP000663836">
    <property type="component" value="Unassembled WGS sequence"/>
</dbReference>
<name>A0A820J9S2_9BILA</name>
<dbReference type="AlphaFoldDB" id="A0A820J9S2"/>
<dbReference type="EMBL" id="CAJOBD010040922">
    <property type="protein sequence ID" value="CAF4318674.1"/>
    <property type="molecule type" value="Genomic_DNA"/>
</dbReference>
<accession>A0A820J9S2</accession>
<sequence length="27" mass="2822">MVSNLAQIFPNDVGGGSNTNIVLIYAN</sequence>
<organism evidence="1 2">
    <name type="scientific">Rotaria sordida</name>
    <dbReference type="NCBI Taxonomy" id="392033"/>
    <lineage>
        <taxon>Eukaryota</taxon>
        <taxon>Metazoa</taxon>
        <taxon>Spiralia</taxon>
        <taxon>Gnathifera</taxon>
        <taxon>Rotifera</taxon>
        <taxon>Eurotatoria</taxon>
        <taxon>Bdelloidea</taxon>
        <taxon>Philodinida</taxon>
        <taxon>Philodinidae</taxon>
        <taxon>Rotaria</taxon>
    </lineage>
</organism>
<feature type="non-terminal residue" evidence="1">
    <location>
        <position position="27"/>
    </location>
</feature>
<gene>
    <name evidence="1" type="ORF">JBS370_LOCUS40946</name>
</gene>
<proteinExistence type="predicted"/>
<comment type="caution">
    <text evidence="1">The sequence shown here is derived from an EMBL/GenBank/DDBJ whole genome shotgun (WGS) entry which is preliminary data.</text>
</comment>
<evidence type="ECO:0000313" key="1">
    <source>
        <dbReference type="EMBL" id="CAF4318674.1"/>
    </source>
</evidence>